<gene>
    <name evidence="1" type="ORF">SFRICE_026471</name>
</gene>
<sequence length="250" mass="27951">MTTTVYLLAFQFTYAKSLDAFPPEMCYATLLWMRLASTNHIHWLENHPMTSPALGKARGSVRLLLTKNHPVPTPAFRPGAPVNPLGSPQLRIRHQPYWAPSVVDHKYVAGLLGEESHASARMGRLDRSDTTATQKTDVKQRLRCVSEFTGGPITLKFLTPKRPPVSSMFGLLPSLPKSLHFFEGENHSMPSPAFGEARSVRLLLTKNHPVPTPAFRTGAPVNPLGSPQLRIRHQPTGFHLWWSDRSLRRA</sequence>
<dbReference type="AlphaFoldDB" id="A0A2H1VZW6"/>
<proteinExistence type="predicted"/>
<evidence type="ECO:0000313" key="1">
    <source>
        <dbReference type="EMBL" id="SOQ46358.1"/>
    </source>
</evidence>
<organism evidence="1">
    <name type="scientific">Spodoptera frugiperda</name>
    <name type="common">Fall armyworm</name>
    <dbReference type="NCBI Taxonomy" id="7108"/>
    <lineage>
        <taxon>Eukaryota</taxon>
        <taxon>Metazoa</taxon>
        <taxon>Ecdysozoa</taxon>
        <taxon>Arthropoda</taxon>
        <taxon>Hexapoda</taxon>
        <taxon>Insecta</taxon>
        <taxon>Pterygota</taxon>
        <taxon>Neoptera</taxon>
        <taxon>Endopterygota</taxon>
        <taxon>Lepidoptera</taxon>
        <taxon>Glossata</taxon>
        <taxon>Ditrysia</taxon>
        <taxon>Noctuoidea</taxon>
        <taxon>Noctuidae</taxon>
        <taxon>Amphipyrinae</taxon>
        <taxon>Spodoptera</taxon>
    </lineage>
</organism>
<protein>
    <submittedName>
        <fullName evidence="1">SFRICE_026471</fullName>
    </submittedName>
</protein>
<dbReference type="EMBL" id="ODYU01005470">
    <property type="protein sequence ID" value="SOQ46358.1"/>
    <property type="molecule type" value="Genomic_DNA"/>
</dbReference>
<accession>A0A2H1VZW6</accession>
<name>A0A2H1VZW6_SPOFR</name>
<reference evidence="1" key="1">
    <citation type="submission" date="2016-07" db="EMBL/GenBank/DDBJ databases">
        <authorList>
            <person name="Bretaudeau A."/>
        </authorList>
    </citation>
    <scope>NUCLEOTIDE SEQUENCE</scope>
    <source>
        <strain evidence="1">Rice</strain>
        <tissue evidence="1">Whole body</tissue>
    </source>
</reference>